<gene>
    <name evidence="6" type="ORF">J2X11_000173</name>
</gene>
<dbReference type="PRINTS" id="PR00469">
    <property type="entry name" value="PNDRDTASEII"/>
</dbReference>
<evidence type="ECO:0000313" key="7">
    <source>
        <dbReference type="Proteomes" id="UP001257739"/>
    </source>
</evidence>
<comment type="caution">
    <text evidence="6">The sequence shown here is derived from an EMBL/GenBank/DDBJ whole genome shotgun (WGS) entry which is preliminary data.</text>
</comment>
<feature type="domain" description="FAD/NAD(P)-binding" evidence="5">
    <location>
        <begin position="5"/>
        <end position="284"/>
    </location>
</feature>
<proteinExistence type="inferred from homology"/>
<dbReference type="InterPro" id="IPR036188">
    <property type="entry name" value="FAD/NAD-bd_sf"/>
</dbReference>
<accession>A0ABU1UJH2</accession>
<dbReference type="InterPro" id="IPR023753">
    <property type="entry name" value="FAD/NAD-binding_dom"/>
</dbReference>
<comment type="similarity">
    <text evidence="1">Belongs to the FAD-dependent oxidoreductase family.</text>
</comment>
<dbReference type="PANTHER" id="PTHR43735:SF3">
    <property type="entry name" value="FERROPTOSIS SUPPRESSOR PROTEIN 1"/>
    <property type="match status" value="1"/>
</dbReference>
<evidence type="ECO:0000256" key="4">
    <source>
        <dbReference type="ARBA" id="ARBA00023002"/>
    </source>
</evidence>
<dbReference type="PRINTS" id="PR00368">
    <property type="entry name" value="FADPNR"/>
</dbReference>
<dbReference type="Gene3D" id="3.50.50.100">
    <property type="match status" value="1"/>
</dbReference>
<evidence type="ECO:0000256" key="2">
    <source>
        <dbReference type="ARBA" id="ARBA00022630"/>
    </source>
</evidence>
<dbReference type="EMBL" id="JAVDWH010000001">
    <property type="protein sequence ID" value="MDR7085334.1"/>
    <property type="molecule type" value="Genomic_DNA"/>
</dbReference>
<evidence type="ECO:0000256" key="3">
    <source>
        <dbReference type="ARBA" id="ARBA00022827"/>
    </source>
</evidence>
<dbReference type="RefSeq" id="WP_309965441.1">
    <property type="nucleotide sequence ID" value="NZ_JAVDWH010000001.1"/>
</dbReference>
<dbReference type="SUPFAM" id="SSF51905">
    <property type="entry name" value="FAD/NAD(P)-binding domain"/>
    <property type="match status" value="2"/>
</dbReference>
<dbReference type="Proteomes" id="UP001257739">
    <property type="component" value="Unassembled WGS sequence"/>
</dbReference>
<protein>
    <submittedName>
        <fullName evidence="6">NADH dehydrogenase FAD-containing subunit</fullName>
    </submittedName>
</protein>
<organism evidence="6 7">
    <name type="scientific">Aeromicrobium panaciterrae</name>
    <dbReference type="NCBI Taxonomy" id="363861"/>
    <lineage>
        <taxon>Bacteria</taxon>
        <taxon>Bacillati</taxon>
        <taxon>Actinomycetota</taxon>
        <taxon>Actinomycetes</taxon>
        <taxon>Propionibacteriales</taxon>
        <taxon>Nocardioidaceae</taxon>
        <taxon>Aeromicrobium</taxon>
    </lineage>
</organism>
<sequence>MSKPRVVVAGLGDSGLLTAIHLAGDADVIGIGTKPGMVSGQELGLRLARPDFWAKHHRVPFERYRRLAGVRTVHGAVTGIDPAGRTVSYKNADGMTGSEPYDVLVIATGVTNGFWRNPDVQTESEVDDAVATAHQTLAGAQSIAIIGGGAASVGSAANLADAWPDKQIDLYFPGEAALPQHHRGVWQRVSKLLVDRGVGLHPGHRAVIPAGFDLDQITHEPVEWSTGQPAAQADAVVWAVGRVRPNSDWLPSELLDEGGFVRVDPNLRVTGQDAIFAIGDIAATDPLRTSARNRADKLLARNIRAHLKGGKLQPYKPPRRRWGSVVGTQDNGLTVFAPNGKGYRIPNWSVDTVLQPLIVRRGIYGGIKKPSKEKS</sequence>
<evidence type="ECO:0000259" key="5">
    <source>
        <dbReference type="Pfam" id="PF07992"/>
    </source>
</evidence>
<keyword evidence="7" id="KW-1185">Reference proteome</keyword>
<evidence type="ECO:0000256" key="1">
    <source>
        <dbReference type="ARBA" id="ARBA00006442"/>
    </source>
</evidence>
<keyword evidence="2" id="KW-0285">Flavoprotein</keyword>
<dbReference type="PANTHER" id="PTHR43735">
    <property type="entry name" value="APOPTOSIS-INDUCING FACTOR 1"/>
    <property type="match status" value="1"/>
</dbReference>
<dbReference type="Pfam" id="PF07992">
    <property type="entry name" value="Pyr_redox_2"/>
    <property type="match status" value="1"/>
</dbReference>
<evidence type="ECO:0000313" key="6">
    <source>
        <dbReference type="EMBL" id="MDR7085334.1"/>
    </source>
</evidence>
<keyword evidence="4" id="KW-0560">Oxidoreductase</keyword>
<keyword evidence="3" id="KW-0274">FAD</keyword>
<reference evidence="6 7" key="1">
    <citation type="submission" date="2023-07" db="EMBL/GenBank/DDBJ databases">
        <title>Sorghum-associated microbial communities from plants grown in Nebraska, USA.</title>
        <authorList>
            <person name="Schachtman D."/>
        </authorList>
    </citation>
    <scope>NUCLEOTIDE SEQUENCE [LARGE SCALE GENOMIC DNA]</scope>
    <source>
        <strain evidence="6 7">BE248</strain>
    </source>
</reference>
<name>A0ABU1UJH2_9ACTN</name>